<protein>
    <submittedName>
        <fullName evidence="2">Uncharacterized protein</fullName>
    </submittedName>
</protein>
<feature type="compositionally biased region" description="Polar residues" evidence="1">
    <location>
        <begin position="183"/>
        <end position="210"/>
    </location>
</feature>
<dbReference type="InterPro" id="IPR022179">
    <property type="entry name" value="CFAP276"/>
</dbReference>
<feature type="region of interest" description="Disordered" evidence="1">
    <location>
        <begin position="179"/>
        <end position="210"/>
    </location>
</feature>
<accession>A0AAW1LVK2</accession>
<name>A0AAW1LVK2_POPJA</name>
<keyword evidence="3" id="KW-1185">Reference proteome</keyword>
<reference evidence="2 3" key="1">
    <citation type="journal article" date="2024" name="BMC Genomics">
        <title>De novo assembly and annotation of Popillia japonica's genome with initial clues to its potential as an invasive pest.</title>
        <authorList>
            <person name="Cucini C."/>
            <person name="Boschi S."/>
            <person name="Funari R."/>
            <person name="Cardaioli E."/>
            <person name="Iannotti N."/>
            <person name="Marturano G."/>
            <person name="Paoli F."/>
            <person name="Bruttini M."/>
            <person name="Carapelli A."/>
            <person name="Frati F."/>
            <person name="Nardi F."/>
        </authorList>
    </citation>
    <scope>NUCLEOTIDE SEQUENCE [LARGE SCALE GENOMIC DNA]</scope>
    <source>
        <strain evidence="2">DMR45628</strain>
    </source>
</reference>
<dbReference type="Proteomes" id="UP001458880">
    <property type="component" value="Unassembled WGS sequence"/>
</dbReference>
<comment type="caution">
    <text evidence="2">The sequence shown here is derived from an EMBL/GenBank/DDBJ whole genome shotgun (WGS) entry which is preliminary data.</text>
</comment>
<evidence type="ECO:0000256" key="1">
    <source>
        <dbReference type="SAM" id="MobiDB-lite"/>
    </source>
</evidence>
<dbReference type="EMBL" id="JASPKY010000096">
    <property type="protein sequence ID" value="KAK9737741.1"/>
    <property type="molecule type" value="Genomic_DNA"/>
</dbReference>
<organism evidence="2 3">
    <name type="scientific">Popillia japonica</name>
    <name type="common">Japanese beetle</name>
    <dbReference type="NCBI Taxonomy" id="7064"/>
    <lineage>
        <taxon>Eukaryota</taxon>
        <taxon>Metazoa</taxon>
        <taxon>Ecdysozoa</taxon>
        <taxon>Arthropoda</taxon>
        <taxon>Hexapoda</taxon>
        <taxon>Insecta</taxon>
        <taxon>Pterygota</taxon>
        <taxon>Neoptera</taxon>
        <taxon>Endopterygota</taxon>
        <taxon>Coleoptera</taxon>
        <taxon>Polyphaga</taxon>
        <taxon>Scarabaeiformia</taxon>
        <taxon>Scarabaeidae</taxon>
        <taxon>Rutelinae</taxon>
        <taxon>Popillia</taxon>
    </lineage>
</organism>
<proteinExistence type="predicted"/>
<evidence type="ECO:0000313" key="2">
    <source>
        <dbReference type="EMBL" id="KAK9737741.1"/>
    </source>
</evidence>
<gene>
    <name evidence="2" type="ORF">QE152_g10478</name>
</gene>
<dbReference type="AlphaFoldDB" id="A0AAW1LVK2"/>
<sequence length="210" mass="23636">MVTRVRNRGCFPYVSTEGQITKPLPTAANKKARKENCVWHDDLTVFERLYSYHTLASVRRYAHFKPFTSLIPQDDLDFVLASSYNHNKDVFPDKVDVMLQDETIGVDTWRRLRSAASCFWFRDIKPEKDAISAAAAAAFGSAAASISSDGRDKEGKAKVGKYNEEHPLYIGGVAEKRHPSNVKLMNSSHHSPQTNAGYSRQDSDGNVYQY</sequence>
<evidence type="ECO:0000313" key="3">
    <source>
        <dbReference type="Proteomes" id="UP001458880"/>
    </source>
</evidence>
<dbReference type="Pfam" id="PF12494">
    <property type="entry name" value="DUF3695"/>
    <property type="match status" value="1"/>
</dbReference>